<dbReference type="Proteomes" id="UP000011704">
    <property type="component" value="Unassembled WGS sequence"/>
</dbReference>
<keyword evidence="2" id="KW-1185">Reference proteome</keyword>
<gene>
    <name evidence="1" type="ORF">NITGR_220021</name>
</gene>
<protein>
    <submittedName>
        <fullName evidence="1">Uncharacterized protein</fullName>
    </submittedName>
</protein>
<comment type="caution">
    <text evidence="1">The sequence shown here is derived from an EMBL/GenBank/DDBJ whole genome shotgun (WGS) entry which is preliminary data.</text>
</comment>
<dbReference type="AlphaFoldDB" id="M1YHU0"/>
<organism evidence="1 2">
    <name type="scientific">Nitrospina gracilis (strain 3/211)</name>
    <dbReference type="NCBI Taxonomy" id="1266370"/>
    <lineage>
        <taxon>Bacteria</taxon>
        <taxon>Pseudomonadati</taxon>
        <taxon>Nitrospinota/Tectimicrobiota group</taxon>
        <taxon>Nitrospinota</taxon>
        <taxon>Nitrospinia</taxon>
        <taxon>Nitrospinales</taxon>
        <taxon>Nitrospinaceae</taxon>
        <taxon>Nitrospina</taxon>
    </lineage>
</organism>
<dbReference type="InParanoid" id="M1YHU0"/>
<sequence length="88" mass="9921">MTRSKMGNTLWADDGRRARSKSKPFLPHVVGAVVARANWLMLKCHGDDPPARSEYKPFAPALSRGVWPVANWVMLCWGDDGRWARIPC</sequence>
<evidence type="ECO:0000313" key="1">
    <source>
        <dbReference type="EMBL" id="CCQ90065.1"/>
    </source>
</evidence>
<name>M1YHU0_NITG3</name>
<reference evidence="1 2" key="1">
    <citation type="journal article" date="2013" name="Front. Microbiol.">
        <title>The genome of Nitrospina gracilis illuminates the metabolism and evolution of the major marine nitrite oxidizer.</title>
        <authorList>
            <person name="Luecker S."/>
            <person name="Nowka B."/>
            <person name="Rattei T."/>
            <person name="Spieck E."/>
            <person name="and Daims H."/>
        </authorList>
    </citation>
    <scope>NUCLEOTIDE SEQUENCE [LARGE SCALE GENOMIC DNA]</scope>
    <source>
        <strain evidence="1 2">3/211</strain>
    </source>
</reference>
<dbReference type="EMBL" id="CAQJ01000025">
    <property type="protein sequence ID" value="CCQ90065.1"/>
    <property type="molecule type" value="Genomic_DNA"/>
</dbReference>
<dbReference type="HOGENOM" id="CLU_2465876_0_0_0"/>
<accession>M1YHU0</accession>
<evidence type="ECO:0000313" key="2">
    <source>
        <dbReference type="Proteomes" id="UP000011704"/>
    </source>
</evidence>
<proteinExistence type="predicted"/>